<dbReference type="OrthoDB" id="3361363at2759"/>
<name>A0A7D8V2L8_VANHU</name>
<evidence type="ECO:0000313" key="3">
    <source>
        <dbReference type="Proteomes" id="UP000473826"/>
    </source>
</evidence>
<protein>
    <submittedName>
        <fullName evidence="2">Uncharacterized protein</fullName>
    </submittedName>
</protein>
<sequence>MPRDPRSPYAHLHAQAFLGPFDKSLPGSTIWRRNVVFGTLNWWGINDLIAEIREETSNNRIKSGYENLRPNAPLSKVPDAGANEVSSAVLQRCDL</sequence>
<evidence type="ECO:0000313" key="2">
    <source>
        <dbReference type="EMBL" id="TXT15570.1"/>
    </source>
</evidence>
<dbReference type="EMBL" id="QKWK01000001">
    <property type="protein sequence ID" value="TXT15570.1"/>
    <property type="molecule type" value="Genomic_DNA"/>
</dbReference>
<dbReference type="AlphaFoldDB" id="A0A7D8V2L8"/>
<accession>A0A7D8V2L8</accession>
<feature type="region of interest" description="Disordered" evidence="1">
    <location>
        <begin position="64"/>
        <end position="95"/>
    </location>
</feature>
<gene>
    <name evidence="2" type="ORF">VHUM_00073</name>
</gene>
<organism evidence="2 3">
    <name type="scientific">Vanrija humicola</name>
    <name type="common">Yeast</name>
    <name type="synonym">Cryptococcus humicola</name>
    <dbReference type="NCBI Taxonomy" id="5417"/>
    <lineage>
        <taxon>Eukaryota</taxon>
        <taxon>Fungi</taxon>
        <taxon>Dikarya</taxon>
        <taxon>Basidiomycota</taxon>
        <taxon>Agaricomycotina</taxon>
        <taxon>Tremellomycetes</taxon>
        <taxon>Trichosporonales</taxon>
        <taxon>Trichosporonaceae</taxon>
        <taxon>Vanrija</taxon>
    </lineage>
</organism>
<proteinExistence type="predicted"/>
<reference evidence="2 3" key="1">
    <citation type="journal article" date="2019" name="PLoS Genet.">
        <title>Convergent evolution of linked mating-type loci in basidiomycete fungi.</title>
        <authorList>
            <person name="Sun S."/>
            <person name="Coelho M.A."/>
            <person name="Heitman J."/>
            <person name="Nowrousian M."/>
        </authorList>
    </citation>
    <scope>NUCLEOTIDE SEQUENCE [LARGE SCALE GENOMIC DNA]</scope>
    <source>
        <strain evidence="2 3">CBS 4282</strain>
    </source>
</reference>
<evidence type="ECO:0000256" key="1">
    <source>
        <dbReference type="SAM" id="MobiDB-lite"/>
    </source>
</evidence>
<keyword evidence="3" id="KW-1185">Reference proteome</keyword>
<comment type="caution">
    <text evidence="2">The sequence shown here is derived from an EMBL/GenBank/DDBJ whole genome shotgun (WGS) entry which is preliminary data.</text>
</comment>
<dbReference type="Proteomes" id="UP000473826">
    <property type="component" value="Unassembled WGS sequence"/>
</dbReference>